<reference evidence="2" key="1">
    <citation type="journal article" date="2023" name="Mol. Ecol. Resour.">
        <title>Chromosome-level genome assembly of a triploid poplar Populus alba 'Berolinensis'.</title>
        <authorList>
            <person name="Chen S."/>
            <person name="Yu Y."/>
            <person name="Wang X."/>
            <person name="Wang S."/>
            <person name="Zhang T."/>
            <person name="Zhou Y."/>
            <person name="He R."/>
            <person name="Meng N."/>
            <person name="Wang Y."/>
            <person name="Liu W."/>
            <person name="Liu Z."/>
            <person name="Liu J."/>
            <person name="Guo Q."/>
            <person name="Huang H."/>
            <person name="Sederoff R.R."/>
            <person name="Wang G."/>
            <person name="Qu G."/>
            <person name="Chen S."/>
        </authorList>
    </citation>
    <scope>NUCLEOTIDE SEQUENCE</scope>
    <source>
        <strain evidence="2">SC-2020</strain>
    </source>
</reference>
<keyword evidence="1" id="KW-0812">Transmembrane</keyword>
<name>A0AAD6VX31_9ROSI</name>
<organism evidence="2 3">
    <name type="scientific">Populus alba x Populus x berolinensis</name>
    <dbReference type="NCBI Taxonomy" id="444605"/>
    <lineage>
        <taxon>Eukaryota</taxon>
        <taxon>Viridiplantae</taxon>
        <taxon>Streptophyta</taxon>
        <taxon>Embryophyta</taxon>
        <taxon>Tracheophyta</taxon>
        <taxon>Spermatophyta</taxon>
        <taxon>Magnoliopsida</taxon>
        <taxon>eudicotyledons</taxon>
        <taxon>Gunneridae</taxon>
        <taxon>Pentapetalae</taxon>
        <taxon>rosids</taxon>
        <taxon>fabids</taxon>
        <taxon>Malpighiales</taxon>
        <taxon>Salicaceae</taxon>
        <taxon>Saliceae</taxon>
        <taxon>Populus</taxon>
    </lineage>
</organism>
<proteinExistence type="predicted"/>
<dbReference type="EMBL" id="JAQIZT010000007">
    <property type="protein sequence ID" value="KAJ6991023.1"/>
    <property type="molecule type" value="Genomic_DNA"/>
</dbReference>
<gene>
    <name evidence="2" type="ORF">NC653_019293</name>
</gene>
<evidence type="ECO:0000256" key="1">
    <source>
        <dbReference type="SAM" id="Phobius"/>
    </source>
</evidence>
<keyword evidence="1" id="KW-1133">Transmembrane helix</keyword>
<dbReference type="Proteomes" id="UP001164929">
    <property type="component" value="Chromosome 7"/>
</dbReference>
<comment type="caution">
    <text evidence="2">The sequence shown here is derived from an EMBL/GenBank/DDBJ whole genome shotgun (WGS) entry which is preliminary data.</text>
</comment>
<dbReference type="AlphaFoldDB" id="A0AAD6VX31"/>
<accession>A0AAD6VX31</accession>
<evidence type="ECO:0000313" key="2">
    <source>
        <dbReference type="EMBL" id="KAJ6991023.1"/>
    </source>
</evidence>
<keyword evidence="1" id="KW-0472">Membrane</keyword>
<protein>
    <submittedName>
        <fullName evidence="2">Uncharacterized protein</fullName>
    </submittedName>
</protein>
<keyword evidence="3" id="KW-1185">Reference proteome</keyword>
<sequence length="27" mass="3243">MLSIWRQIHLVLHFGIFFCTMYISTGK</sequence>
<feature type="transmembrane region" description="Helical" evidence="1">
    <location>
        <begin position="6"/>
        <end position="24"/>
    </location>
</feature>
<evidence type="ECO:0000313" key="3">
    <source>
        <dbReference type="Proteomes" id="UP001164929"/>
    </source>
</evidence>